<comment type="caution">
    <text evidence="1">The sequence shown here is derived from an EMBL/GenBank/DDBJ whole genome shotgun (WGS) entry which is preliminary data.</text>
</comment>
<evidence type="ECO:0000313" key="1">
    <source>
        <dbReference type="EMBL" id="KAH7936728.1"/>
    </source>
</evidence>
<dbReference type="Proteomes" id="UP000821865">
    <property type="component" value="Chromosome 8"/>
</dbReference>
<name>A0ACB8C747_DERSI</name>
<keyword evidence="2" id="KW-1185">Reference proteome</keyword>
<organism evidence="1 2">
    <name type="scientific">Dermacentor silvarum</name>
    <name type="common">Tick</name>
    <dbReference type="NCBI Taxonomy" id="543639"/>
    <lineage>
        <taxon>Eukaryota</taxon>
        <taxon>Metazoa</taxon>
        <taxon>Ecdysozoa</taxon>
        <taxon>Arthropoda</taxon>
        <taxon>Chelicerata</taxon>
        <taxon>Arachnida</taxon>
        <taxon>Acari</taxon>
        <taxon>Parasitiformes</taxon>
        <taxon>Ixodida</taxon>
        <taxon>Ixodoidea</taxon>
        <taxon>Ixodidae</taxon>
        <taxon>Rhipicephalinae</taxon>
        <taxon>Dermacentor</taxon>
    </lineage>
</organism>
<gene>
    <name evidence="1" type="ORF">HPB49_003413</name>
</gene>
<reference evidence="1" key="1">
    <citation type="submission" date="2020-05" db="EMBL/GenBank/DDBJ databases">
        <title>Large-scale comparative analyses of tick genomes elucidate their genetic diversity and vector capacities.</title>
        <authorList>
            <person name="Jia N."/>
            <person name="Wang J."/>
            <person name="Shi W."/>
            <person name="Du L."/>
            <person name="Sun Y."/>
            <person name="Zhan W."/>
            <person name="Jiang J."/>
            <person name="Wang Q."/>
            <person name="Zhang B."/>
            <person name="Ji P."/>
            <person name="Sakyi L.B."/>
            <person name="Cui X."/>
            <person name="Yuan T."/>
            <person name="Jiang B."/>
            <person name="Yang W."/>
            <person name="Lam T.T.-Y."/>
            <person name="Chang Q."/>
            <person name="Ding S."/>
            <person name="Wang X."/>
            <person name="Zhu J."/>
            <person name="Ruan X."/>
            <person name="Zhao L."/>
            <person name="Wei J."/>
            <person name="Que T."/>
            <person name="Du C."/>
            <person name="Cheng J."/>
            <person name="Dai P."/>
            <person name="Han X."/>
            <person name="Huang E."/>
            <person name="Gao Y."/>
            <person name="Liu J."/>
            <person name="Shao H."/>
            <person name="Ye R."/>
            <person name="Li L."/>
            <person name="Wei W."/>
            <person name="Wang X."/>
            <person name="Wang C."/>
            <person name="Yang T."/>
            <person name="Huo Q."/>
            <person name="Li W."/>
            <person name="Guo W."/>
            <person name="Chen H."/>
            <person name="Zhou L."/>
            <person name="Ni X."/>
            <person name="Tian J."/>
            <person name="Zhou Y."/>
            <person name="Sheng Y."/>
            <person name="Liu T."/>
            <person name="Pan Y."/>
            <person name="Xia L."/>
            <person name="Li J."/>
            <person name="Zhao F."/>
            <person name="Cao W."/>
        </authorList>
    </citation>
    <scope>NUCLEOTIDE SEQUENCE</scope>
    <source>
        <strain evidence="1">Dsil-2018</strain>
    </source>
</reference>
<proteinExistence type="predicted"/>
<protein>
    <submittedName>
        <fullName evidence="1">Uncharacterized protein</fullName>
    </submittedName>
</protein>
<sequence>MAKAAFNEQLIAEVEKRPILWNTRLEKYRDSDLCDRLWDEIAQLLKEMKPNVRADEAQTRWRSLRDTFRKKKTEKKDASRSGSASQDGTKKEWPYYSSMSFLHDTMEEAVYVFSEALNTLGTTRQTVSNVSDNEEDIAFVEPAPLSEEQTQEPTEIVNELYQCISERAPGPSMVSSDSSSRKRSAKERTGGRRKALKEIDKQIDTVSNQIAAYKELSPSAHFRLAIEPFVAATPEHMKAHLYMELIHVASHYARGIYPPALLYQGIPEDE</sequence>
<accession>A0ACB8C747</accession>
<dbReference type="EMBL" id="CM023477">
    <property type="protein sequence ID" value="KAH7936728.1"/>
    <property type="molecule type" value="Genomic_DNA"/>
</dbReference>
<evidence type="ECO:0000313" key="2">
    <source>
        <dbReference type="Proteomes" id="UP000821865"/>
    </source>
</evidence>